<reference evidence="2" key="1">
    <citation type="submission" date="2022-01" db="EMBL/GenBank/DDBJ databases">
        <title>Genome sequence and assembly of Parabukholderia sp. RG36.</title>
        <authorList>
            <person name="Chhetri G."/>
        </authorList>
    </citation>
    <scope>NUCLEOTIDE SEQUENCE</scope>
    <source>
        <strain evidence="2">RG36</strain>
    </source>
</reference>
<dbReference type="EMBL" id="JAKLJA010000008">
    <property type="protein sequence ID" value="MCG5074250.1"/>
    <property type="molecule type" value="Genomic_DNA"/>
</dbReference>
<proteinExistence type="predicted"/>
<dbReference type="GO" id="GO:0042128">
    <property type="term" value="P:nitrate assimilation"/>
    <property type="evidence" value="ECO:0007669"/>
    <property type="project" value="UniProtKB-KW"/>
</dbReference>
<comment type="caution">
    <text evidence="2">The sequence shown here is derived from an EMBL/GenBank/DDBJ whole genome shotgun (WGS) entry which is preliminary data.</text>
</comment>
<dbReference type="AlphaFoldDB" id="A0A9X1RN99"/>
<dbReference type="NCBIfam" id="TIGR00684">
    <property type="entry name" value="narJ"/>
    <property type="match status" value="1"/>
</dbReference>
<evidence type="ECO:0000256" key="1">
    <source>
        <dbReference type="ARBA" id="ARBA00023063"/>
    </source>
</evidence>
<sequence length="236" mass="26090">MFAPRPPNSLTFRLLAACLEYPTDALIGALDEARELVRAERALRGETREHLLRFLDYIGSRDLLSLQENYVALFDRGRATSLHLFEHVHGESRERGQAMIDLKQMYEGHGLLLGPEQLPDYLPVFLEYLSILEAGEARTLLGETLAILQAITAELSRRNSHYAYVTGAVLALAGNTASDIEAALPQAAHDDDANAPHDSQDLDALDAAWSEEPVRFMGNTPPAVAPVAFHARRPPR</sequence>
<dbReference type="InterPro" id="IPR020945">
    <property type="entry name" value="DMSO/NO3_reduct_chaperone"/>
</dbReference>
<dbReference type="PANTHER" id="PTHR43680:SF2">
    <property type="entry name" value="NITRATE REDUCTASE MOLYBDENUM COFACTOR ASSEMBLY CHAPERONE NARJ"/>
    <property type="match status" value="1"/>
</dbReference>
<evidence type="ECO:0000313" key="3">
    <source>
        <dbReference type="Proteomes" id="UP001139308"/>
    </source>
</evidence>
<dbReference type="PANTHER" id="PTHR43680">
    <property type="entry name" value="NITRATE REDUCTASE MOLYBDENUM COFACTOR ASSEMBLY CHAPERONE"/>
    <property type="match status" value="1"/>
</dbReference>
<dbReference type="Proteomes" id="UP001139308">
    <property type="component" value="Unassembled WGS sequence"/>
</dbReference>
<dbReference type="RefSeq" id="WP_238464113.1">
    <property type="nucleotide sequence ID" value="NZ_JAKLJA010000008.1"/>
</dbReference>
<name>A0A9X1RN99_9BURK</name>
<dbReference type="Gene3D" id="1.10.3480.10">
    <property type="entry name" value="TorD-like"/>
    <property type="match status" value="1"/>
</dbReference>
<protein>
    <submittedName>
        <fullName evidence="2">Nitrate reductase molybdenum cofactor assembly chaperone</fullName>
    </submittedName>
</protein>
<accession>A0A9X1RN99</accession>
<keyword evidence="3" id="KW-1185">Reference proteome</keyword>
<dbReference type="InterPro" id="IPR003765">
    <property type="entry name" value="NO3_reductase_chaperone_NarJ"/>
</dbReference>
<dbReference type="SUPFAM" id="SSF89155">
    <property type="entry name" value="TorD-like"/>
    <property type="match status" value="1"/>
</dbReference>
<dbReference type="Pfam" id="PF02613">
    <property type="entry name" value="Nitrate_red_del"/>
    <property type="match status" value="1"/>
</dbReference>
<dbReference type="GO" id="GO:0051082">
    <property type="term" value="F:unfolded protein binding"/>
    <property type="evidence" value="ECO:0007669"/>
    <property type="project" value="InterPro"/>
</dbReference>
<dbReference type="InterPro" id="IPR036411">
    <property type="entry name" value="TorD-like_sf"/>
</dbReference>
<dbReference type="GO" id="GO:0051131">
    <property type="term" value="P:chaperone-mediated protein complex assembly"/>
    <property type="evidence" value="ECO:0007669"/>
    <property type="project" value="InterPro"/>
</dbReference>
<dbReference type="GO" id="GO:0016530">
    <property type="term" value="F:metallochaperone activity"/>
    <property type="evidence" value="ECO:0007669"/>
    <property type="project" value="TreeGrafter"/>
</dbReference>
<keyword evidence="1" id="KW-0534">Nitrate assimilation</keyword>
<gene>
    <name evidence="2" type="primary">narJ</name>
    <name evidence="2" type="ORF">L5014_12905</name>
</gene>
<organism evidence="2 3">
    <name type="scientific">Paraburkholderia tagetis</name>
    <dbReference type="NCBI Taxonomy" id="2913261"/>
    <lineage>
        <taxon>Bacteria</taxon>
        <taxon>Pseudomonadati</taxon>
        <taxon>Pseudomonadota</taxon>
        <taxon>Betaproteobacteria</taxon>
        <taxon>Burkholderiales</taxon>
        <taxon>Burkholderiaceae</taxon>
        <taxon>Paraburkholderia</taxon>
    </lineage>
</organism>
<evidence type="ECO:0000313" key="2">
    <source>
        <dbReference type="EMBL" id="MCG5074250.1"/>
    </source>
</evidence>